<feature type="domain" description="ANTAR" evidence="5">
    <location>
        <begin position="161"/>
        <end position="222"/>
    </location>
</feature>
<dbReference type="GO" id="GO:0003723">
    <property type="term" value="F:RNA binding"/>
    <property type="evidence" value="ECO:0007669"/>
    <property type="project" value="InterPro"/>
</dbReference>
<dbReference type="EMBL" id="CP158165">
    <property type="protein sequence ID" value="XBV28858.1"/>
    <property type="molecule type" value="Genomic_DNA"/>
</dbReference>
<dbReference type="InterPro" id="IPR011006">
    <property type="entry name" value="CheY-like_superfamily"/>
</dbReference>
<dbReference type="Gene3D" id="1.10.10.10">
    <property type="entry name" value="Winged helix-like DNA-binding domain superfamily/Winged helix DNA-binding domain"/>
    <property type="match status" value="1"/>
</dbReference>
<dbReference type="Gene3D" id="3.30.450.40">
    <property type="match status" value="1"/>
</dbReference>
<dbReference type="Pfam" id="PF13185">
    <property type="entry name" value="GAF_2"/>
    <property type="match status" value="1"/>
</dbReference>
<keyword evidence="1" id="KW-0808">Transferase</keyword>
<keyword evidence="4" id="KW-0804">Transcription</keyword>
<protein>
    <submittedName>
        <fullName evidence="6">GAF and ANTAR domain-containing protein</fullName>
    </submittedName>
</protein>
<dbReference type="InterPro" id="IPR036388">
    <property type="entry name" value="WH-like_DNA-bd_sf"/>
</dbReference>
<accession>A0AAU7TPV7</accession>
<evidence type="ECO:0000256" key="2">
    <source>
        <dbReference type="ARBA" id="ARBA00022777"/>
    </source>
</evidence>
<dbReference type="SMART" id="SM00065">
    <property type="entry name" value="GAF"/>
    <property type="match status" value="1"/>
</dbReference>
<evidence type="ECO:0000256" key="1">
    <source>
        <dbReference type="ARBA" id="ARBA00022679"/>
    </source>
</evidence>
<dbReference type="InterPro" id="IPR029016">
    <property type="entry name" value="GAF-like_dom_sf"/>
</dbReference>
<dbReference type="PROSITE" id="PS50921">
    <property type="entry name" value="ANTAR"/>
    <property type="match status" value="1"/>
</dbReference>
<reference evidence="6" key="1">
    <citation type="submission" date="2024-06" db="EMBL/GenBank/DDBJ databases">
        <title>Kribbella sp. strain HUAS MG21 genome sequences.</title>
        <authorList>
            <person name="Mo P."/>
        </authorList>
    </citation>
    <scope>NUCLEOTIDE SEQUENCE</scope>
    <source>
        <strain evidence="6">HUAS MG21</strain>
    </source>
</reference>
<dbReference type="SUPFAM" id="SSF55781">
    <property type="entry name" value="GAF domain-like"/>
    <property type="match status" value="1"/>
</dbReference>
<proteinExistence type="predicted"/>
<evidence type="ECO:0000256" key="3">
    <source>
        <dbReference type="ARBA" id="ARBA00023015"/>
    </source>
</evidence>
<evidence type="ECO:0000256" key="4">
    <source>
        <dbReference type="ARBA" id="ARBA00023163"/>
    </source>
</evidence>
<keyword evidence="3" id="KW-0805">Transcription regulation</keyword>
<name>A0AAU7TPV7_9ACTN</name>
<keyword evidence="2" id="KW-0418">Kinase</keyword>
<dbReference type="SMART" id="SM01012">
    <property type="entry name" value="ANTAR"/>
    <property type="match status" value="1"/>
</dbReference>
<dbReference type="GO" id="GO:0016301">
    <property type="term" value="F:kinase activity"/>
    <property type="evidence" value="ECO:0007669"/>
    <property type="project" value="UniProtKB-KW"/>
</dbReference>
<dbReference type="InterPro" id="IPR012074">
    <property type="entry name" value="GAF_ANTAR"/>
</dbReference>
<dbReference type="InterPro" id="IPR003018">
    <property type="entry name" value="GAF"/>
</dbReference>
<sequence>MIELTGNTAAERFAQLALDLHDSAGTEQTVDAVVDFALQTLGCSHAGVALIVNGGRLQIPAATDPVVAEIYAFQICGGEGPLSESMREHSTVLVRDTTTDDRWPDWAGKVRELGVCSVLDVPLTTSDGTVGVLGLYSAQPDAFGPDEEAIAHILARHASIAVASARREDHLAQAVDARKLVGQAMGILMERYNLDGDRAFAVLRRYSQNTNTKLRDVAQQLIQTRRLPG</sequence>
<dbReference type="AlphaFoldDB" id="A0AAU7TPV7"/>
<organism evidence="6">
    <name type="scientific">Kribbella sp. HUAS MG21</name>
    <dbReference type="NCBI Taxonomy" id="3160966"/>
    <lineage>
        <taxon>Bacteria</taxon>
        <taxon>Bacillati</taxon>
        <taxon>Actinomycetota</taxon>
        <taxon>Actinomycetes</taxon>
        <taxon>Propionibacteriales</taxon>
        <taxon>Kribbellaceae</taxon>
        <taxon>Kribbella</taxon>
    </lineage>
</organism>
<dbReference type="Pfam" id="PF03861">
    <property type="entry name" value="ANTAR"/>
    <property type="match status" value="1"/>
</dbReference>
<dbReference type="InterPro" id="IPR005561">
    <property type="entry name" value="ANTAR"/>
</dbReference>
<dbReference type="RefSeq" id="WP_350281602.1">
    <property type="nucleotide sequence ID" value="NZ_CP158165.1"/>
</dbReference>
<gene>
    <name evidence="6" type="ORF">ABN611_06190</name>
</gene>
<dbReference type="PIRSF" id="PIRSF036625">
    <property type="entry name" value="GAF_ANTAR"/>
    <property type="match status" value="1"/>
</dbReference>
<evidence type="ECO:0000313" key="6">
    <source>
        <dbReference type="EMBL" id="XBV28858.1"/>
    </source>
</evidence>
<dbReference type="SUPFAM" id="SSF52172">
    <property type="entry name" value="CheY-like"/>
    <property type="match status" value="1"/>
</dbReference>
<evidence type="ECO:0000259" key="5">
    <source>
        <dbReference type="PROSITE" id="PS50921"/>
    </source>
</evidence>